<accession>A0ABN7P4P9</accession>
<dbReference type="EMBL" id="CAJPIN010022744">
    <property type="protein sequence ID" value="CAG2062853.1"/>
    <property type="molecule type" value="Genomic_DNA"/>
</dbReference>
<keyword evidence="2" id="KW-1185">Reference proteome</keyword>
<sequence length="157" mass="17659">MSSLKTKTEEVHDKFDLLSQHGEFETGKHGGGYRPRSPSKTLTECIPADIDCEEDMGLVCGIDEFGLLRTFRSQCQMEFSNCADKTYCQMSTHCARSGVDHAGKKAGTGFVYYSSQKIMTSVMDIPHWKFEQNASLHCYSPKYVTNRDNCIDEYAIG</sequence>
<comment type="caution">
    <text evidence="1">The sequence shown here is derived from an EMBL/GenBank/DDBJ whole genome shotgun (WGS) entry which is preliminary data.</text>
</comment>
<feature type="non-terminal residue" evidence="1">
    <location>
        <position position="157"/>
    </location>
</feature>
<evidence type="ECO:0000313" key="1">
    <source>
        <dbReference type="EMBL" id="CAG2062853.1"/>
    </source>
</evidence>
<evidence type="ECO:0000313" key="2">
    <source>
        <dbReference type="Proteomes" id="UP001153148"/>
    </source>
</evidence>
<proteinExistence type="predicted"/>
<protein>
    <submittedName>
        <fullName evidence="1">Uncharacterized protein</fullName>
    </submittedName>
</protein>
<dbReference type="Proteomes" id="UP001153148">
    <property type="component" value="Unassembled WGS sequence"/>
</dbReference>
<gene>
    <name evidence="1" type="ORF">TPAB3V08_LOCUS9801</name>
</gene>
<name>A0ABN7P4P9_TIMPD</name>
<organism evidence="1 2">
    <name type="scientific">Timema podura</name>
    <name type="common">Walking stick</name>
    <dbReference type="NCBI Taxonomy" id="61482"/>
    <lineage>
        <taxon>Eukaryota</taxon>
        <taxon>Metazoa</taxon>
        <taxon>Ecdysozoa</taxon>
        <taxon>Arthropoda</taxon>
        <taxon>Hexapoda</taxon>
        <taxon>Insecta</taxon>
        <taxon>Pterygota</taxon>
        <taxon>Neoptera</taxon>
        <taxon>Polyneoptera</taxon>
        <taxon>Phasmatodea</taxon>
        <taxon>Timematodea</taxon>
        <taxon>Timematoidea</taxon>
        <taxon>Timematidae</taxon>
        <taxon>Timema</taxon>
    </lineage>
</organism>
<reference evidence="1" key="1">
    <citation type="submission" date="2021-03" db="EMBL/GenBank/DDBJ databases">
        <authorList>
            <person name="Tran Van P."/>
        </authorList>
    </citation>
    <scope>NUCLEOTIDE SEQUENCE</scope>
</reference>